<dbReference type="GO" id="GO:0005886">
    <property type="term" value="C:plasma membrane"/>
    <property type="evidence" value="ECO:0007669"/>
    <property type="project" value="UniProtKB-SubCell"/>
</dbReference>
<keyword evidence="6 8" id="KW-1133">Transmembrane helix</keyword>
<dbReference type="Pfam" id="PF04535">
    <property type="entry name" value="CASP_dom"/>
    <property type="match status" value="1"/>
</dbReference>
<evidence type="ECO:0000313" key="10">
    <source>
        <dbReference type="EMBL" id="KAI3958361.1"/>
    </source>
</evidence>
<dbReference type="Proteomes" id="UP001202328">
    <property type="component" value="Unassembled WGS sequence"/>
</dbReference>
<evidence type="ECO:0000256" key="3">
    <source>
        <dbReference type="ARBA" id="ARBA00011489"/>
    </source>
</evidence>
<evidence type="ECO:0000256" key="2">
    <source>
        <dbReference type="ARBA" id="ARBA00007651"/>
    </source>
</evidence>
<feature type="transmembrane region" description="Helical" evidence="8">
    <location>
        <begin position="88"/>
        <end position="113"/>
    </location>
</feature>
<evidence type="ECO:0000256" key="4">
    <source>
        <dbReference type="ARBA" id="ARBA00022475"/>
    </source>
</evidence>
<evidence type="ECO:0000256" key="8">
    <source>
        <dbReference type="RuleBase" id="RU361233"/>
    </source>
</evidence>
<dbReference type="EMBL" id="JAJJMB010001160">
    <property type="protein sequence ID" value="KAI3958361.1"/>
    <property type="molecule type" value="Genomic_DNA"/>
</dbReference>
<comment type="subcellular location">
    <subcellularLocation>
        <location evidence="1 8">Cell membrane</location>
        <topology evidence="1 8">Multi-pass membrane protein</topology>
    </subcellularLocation>
</comment>
<feature type="transmembrane region" description="Helical" evidence="8">
    <location>
        <begin position="133"/>
        <end position="153"/>
    </location>
</feature>
<sequence>MKMAGESQRIIFYPSQEPLPTPSPFTFSVAGSTTLSLSSQPAFCYANLFLRFGGLIFSFISAICLVFPSPQYKNYEPSTFLNTAELTYCFIVSILASIYSAYQLFKGVCDIAYRARFISDKMSDYSSFILDQLVAYLLISSSSILVLTIHRIIPTTSVWKSAVVSASMSCITFVIIAISTLQSGYKLCKRLIW</sequence>
<keyword evidence="11" id="KW-1185">Reference proteome</keyword>
<keyword evidence="4 8" id="KW-1003">Cell membrane</keyword>
<dbReference type="InterPro" id="IPR006702">
    <property type="entry name" value="CASP_dom"/>
</dbReference>
<evidence type="ECO:0000256" key="7">
    <source>
        <dbReference type="ARBA" id="ARBA00023136"/>
    </source>
</evidence>
<evidence type="ECO:0000313" key="11">
    <source>
        <dbReference type="Proteomes" id="UP001202328"/>
    </source>
</evidence>
<dbReference type="AlphaFoldDB" id="A0AAD4XY69"/>
<evidence type="ECO:0000256" key="1">
    <source>
        <dbReference type="ARBA" id="ARBA00004651"/>
    </source>
</evidence>
<evidence type="ECO:0000259" key="9">
    <source>
        <dbReference type="Pfam" id="PF04535"/>
    </source>
</evidence>
<dbReference type="PANTHER" id="PTHR33573">
    <property type="entry name" value="CASP-LIKE PROTEIN 4A4"/>
    <property type="match status" value="1"/>
</dbReference>
<organism evidence="10 11">
    <name type="scientific">Papaver atlanticum</name>
    <dbReference type="NCBI Taxonomy" id="357466"/>
    <lineage>
        <taxon>Eukaryota</taxon>
        <taxon>Viridiplantae</taxon>
        <taxon>Streptophyta</taxon>
        <taxon>Embryophyta</taxon>
        <taxon>Tracheophyta</taxon>
        <taxon>Spermatophyta</taxon>
        <taxon>Magnoliopsida</taxon>
        <taxon>Ranunculales</taxon>
        <taxon>Papaveraceae</taxon>
        <taxon>Papaveroideae</taxon>
        <taxon>Papaver</taxon>
    </lineage>
</organism>
<feature type="transmembrane region" description="Helical" evidence="8">
    <location>
        <begin position="48"/>
        <end position="68"/>
    </location>
</feature>
<evidence type="ECO:0000256" key="5">
    <source>
        <dbReference type="ARBA" id="ARBA00022692"/>
    </source>
</evidence>
<comment type="subunit">
    <text evidence="3 8">Homodimer and heterodimers.</text>
</comment>
<comment type="caution">
    <text evidence="10">The sequence shown here is derived from an EMBL/GenBank/DDBJ whole genome shotgun (WGS) entry which is preliminary data.</text>
</comment>
<gene>
    <name evidence="10" type="ORF">MKW98_011049</name>
</gene>
<feature type="domain" description="Casparian strip membrane protein" evidence="9">
    <location>
        <begin position="45"/>
        <end position="143"/>
    </location>
</feature>
<keyword evidence="5 8" id="KW-0812">Transmembrane</keyword>
<reference evidence="10" key="1">
    <citation type="submission" date="2022-04" db="EMBL/GenBank/DDBJ databases">
        <title>A functionally conserved STORR gene fusion in Papaver species that diverged 16.8 million years ago.</title>
        <authorList>
            <person name="Catania T."/>
        </authorList>
    </citation>
    <scope>NUCLEOTIDE SEQUENCE</scope>
    <source>
        <strain evidence="10">S-188037</strain>
    </source>
</reference>
<protein>
    <recommendedName>
        <fullName evidence="8">CASP-like protein</fullName>
    </recommendedName>
</protein>
<proteinExistence type="inferred from homology"/>
<evidence type="ECO:0000256" key="6">
    <source>
        <dbReference type="ARBA" id="ARBA00022989"/>
    </source>
</evidence>
<accession>A0AAD4XY69</accession>
<keyword evidence="7 8" id="KW-0472">Membrane</keyword>
<comment type="similarity">
    <text evidence="2 8">Belongs to the Casparian strip membrane proteins (CASP) family.</text>
</comment>
<dbReference type="PANTHER" id="PTHR33573:SF15">
    <property type="entry name" value="CASP-LIKE PROTEIN 4A4"/>
    <property type="match status" value="1"/>
</dbReference>
<feature type="transmembrane region" description="Helical" evidence="8">
    <location>
        <begin position="159"/>
        <end position="181"/>
    </location>
</feature>
<name>A0AAD4XY69_9MAGN</name>